<reference evidence="1" key="1">
    <citation type="journal article" date="2018" name="DNA Res.">
        <title>Multiple hybrid de novo genome assembly of finger millet, an orphan allotetraploid crop.</title>
        <authorList>
            <person name="Hatakeyama M."/>
            <person name="Aluri S."/>
            <person name="Balachadran M.T."/>
            <person name="Sivarajan S.R."/>
            <person name="Patrignani A."/>
            <person name="Gruter S."/>
            <person name="Poveda L."/>
            <person name="Shimizu-Inatsugi R."/>
            <person name="Baeten J."/>
            <person name="Francoijs K.J."/>
            <person name="Nataraja K.N."/>
            <person name="Reddy Y.A.N."/>
            <person name="Phadnis S."/>
            <person name="Ravikumar R.L."/>
            <person name="Schlapbach R."/>
            <person name="Sreeman S.M."/>
            <person name="Shimizu K.K."/>
        </authorList>
    </citation>
    <scope>NUCLEOTIDE SEQUENCE</scope>
</reference>
<protein>
    <submittedName>
        <fullName evidence="1">Uncharacterized protein</fullName>
    </submittedName>
</protein>
<keyword evidence="2" id="KW-1185">Reference proteome</keyword>
<evidence type="ECO:0000313" key="2">
    <source>
        <dbReference type="Proteomes" id="UP001054889"/>
    </source>
</evidence>
<dbReference type="EMBL" id="BQKI01000080">
    <property type="protein sequence ID" value="GJN28259.1"/>
    <property type="molecule type" value="Genomic_DNA"/>
</dbReference>
<comment type="caution">
    <text evidence="1">The sequence shown here is derived from an EMBL/GenBank/DDBJ whole genome shotgun (WGS) entry which is preliminary data.</text>
</comment>
<accession>A0AAV5EXV9</accession>
<dbReference type="Proteomes" id="UP001054889">
    <property type="component" value="Unassembled WGS sequence"/>
</dbReference>
<gene>
    <name evidence="1" type="primary">gb16364</name>
    <name evidence="1" type="ORF">PR202_gb16364</name>
</gene>
<organism evidence="1 2">
    <name type="scientific">Eleusine coracana subsp. coracana</name>
    <dbReference type="NCBI Taxonomy" id="191504"/>
    <lineage>
        <taxon>Eukaryota</taxon>
        <taxon>Viridiplantae</taxon>
        <taxon>Streptophyta</taxon>
        <taxon>Embryophyta</taxon>
        <taxon>Tracheophyta</taxon>
        <taxon>Spermatophyta</taxon>
        <taxon>Magnoliopsida</taxon>
        <taxon>Liliopsida</taxon>
        <taxon>Poales</taxon>
        <taxon>Poaceae</taxon>
        <taxon>PACMAD clade</taxon>
        <taxon>Chloridoideae</taxon>
        <taxon>Cynodonteae</taxon>
        <taxon>Eleusininae</taxon>
        <taxon>Eleusine</taxon>
    </lineage>
</organism>
<reference evidence="1" key="2">
    <citation type="submission" date="2021-12" db="EMBL/GenBank/DDBJ databases">
        <title>Resequencing data analysis of finger millet.</title>
        <authorList>
            <person name="Hatakeyama M."/>
            <person name="Aluri S."/>
            <person name="Balachadran M.T."/>
            <person name="Sivarajan S.R."/>
            <person name="Poveda L."/>
            <person name="Shimizu-Inatsugi R."/>
            <person name="Schlapbach R."/>
            <person name="Sreeman S.M."/>
            <person name="Shimizu K.K."/>
        </authorList>
    </citation>
    <scope>NUCLEOTIDE SEQUENCE</scope>
</reference>
<sequence>MGCGVDGIATVVEHWLENLRLITNMIPSMSTWDWELDSASCTAYMYIFLSEMRSSDSKNRGSLYFGTT</sequence>
<dbReference type="AlphaFoldDB" id="A0AAV5EXV9"/>
<proteinExistence type="predicted"/>
<name>A0AAV5EXV9_ELECO</name>
<evidence type="ECO:0000313" key="1">
    <source>
        <dbReference type="EMBL" id="GJN28259.1"/>
    </source>
</evidence>